<protein>
    <submittedName>
        <fullName evidence="1">Uncharacterized protein</fullName>
    </submittedName>
</protein>
<dbReference type="PROSITE" id="PS51257">
    <property type="entry name" value="PROKAR_LIPOPROTEIN"/>
    <property type="match status" value="1"/>
</dbReference>
<dbReference type="RefSeq" id="WP_354298520.1">
    <property type="nucleotide sequence ID" value="NZ_JBEPLU010000004.1"/>
</dbReference>
<dbReference type="Proteomes" id="UP001549110">
    <property type="component" value="Unassembled WGS sequence"/>
</dbReference>
<sequence length="165" mass="17519">MLRKIVFSTALVIALSACDDRPEDYLPEQAAATAEATPPTLQQVGALRNALRNCERAMEAGSDQIAGVAARESQPATPELIEKARDACAGSARMIDGLPIWGRLKDPCLRAAYAREAVAERTLRTLASPDQMLGVSALRNEISDQVAASRACASEIQAAEQNPSA</sequence>
<evidence type="ECO:0000313" key="1">
    <source>
        <dbReference type="EMBL" id="MET3528659.1"/>
    </source>
</evidence>
<keyword evidence="2" id="KW-1185">Reference proteome</keyword>
<proteinExistence type="predicted"/>
<comment type="caution">
    <text evidence="1">The sequence shown here is derived from an EMBL/GenBank/DDBJ whole genome shotgun (WGS) entry which is preliminary data.</text>
</comment>
<dbReference type="EMBL" id="JBEPLU010000004">
    <property type="protein sequence ID" value="MET3528659.1"/>
    <property type="molecule type" value="Genomic_DNA"/>
</dbReference>
<evidence type="ECO:0000313" key="2">
    <source>
        <dbReference type="Proteomes" id="UP001549110"/>
    </source>
</evidence>
<gene>
    <name evidence="1" type="ORF">ABID41_003801</name>
</gene>
<organism evidence="1 2">
    <name type="scientific">Phenylobacterium koreense</name>
    <dbReference type="NCBI Taxonomy" id="266125"/>
    <lineage>
        <taxon>Bacteria</taxon>
        <taxon>Pseudomonadati</taxon>
        <taxon>Pseudomonadota</taxon>
        <taxon>Alphaproteobacteria</taxon>
        <taxon>Caulobacterales</taxon>
        <taxon>Caulobacteraceae</taxon>
        <taxon>Phenylobacterium</taxon>
    </lineage>
</organism>
<name>A0ABV2ENL0_9CAUL</name>
<accession>A0ABV2ENL0</accession>
<reference evidence="1 2" key="1">
    <citation type="submission" date="2024-06" db="EMBL/GenBank/DDBJ databases">
        <title>Genomic Encyclopedia of Type Strains, Phase IV (KMG-IV): sequencing the most valuable type-strain genomes for metagenomic binning, comparative biology and taxonomic classification.</title>
        <authorList>
            <person name="Goeker M."/>
        </authorList>
    </citation>
    <scope>NUCLEOTIDE SEQUENCE [LARGE SCALE GENOMIC DNA]</scope>
    <source>
        <strain evidence="1 2">DSM 17809</strain>
    </source>
</reference>